<name>A0A1E7WG37_9BURK</name>
<evidence type="ECO:0000313" key="2">
    <source>
        <dbReference type="Proteomes" id="UP000175989"/>
    </source>
</evidence>
<comment type="caution">
    <text evidence="1">The sequence shown here is derived from an EMBL/GenBank/DDBJ whole genome shotgun (WGS) entry which is preliminary data.</text>
</comment>
<dbReference type="EMBL" id="LROM01000098">
    <property type="protein sequence ID" value="OEZ97414.1"/>
    <property type="molecule type" value="Genomic_DNA"/>
</dbReference>
<keyword evidence="2" id="KW-1185">Reference proteome</keyword>
<organism evidence="1 2">
    <name type="scientific">Duganella phyllosphaerae</name>
    <dbReference type="NCBI Taxonomy" id="762836"/>
    <lineage>
        <taxon>Bacteria</taxon>
        <taxon>Pseudomonadati</taxon>
        <taxon>Pseudomonadota</taxon>
        <taxon>Betaproteobacteria</taxon>
        <taxon>Burkholderiales</taxon>
        <taxon>Oxalobacteraceae</taxon>
        <taxon>Telluria group</taxon>
        <taxon>Duganella</taxon>
    </lineage>
</organism>
<protein>
    <submittedName>
        <fullName evidence="1">Uncharacterized protein</fullName>
    </submittedName>
</protein>
<reference evidence="2" key="1">
    <citation type="journal article" date="2016" name="Front. Microbiol.">
        <title>Molecular Keys to the Janthinobacterium and Duganella spp. Interaction with the Plant Pathogen Fusarium graminearum.</title>
        <authorList>
            <person name="Haack F.S."/>
            <person name="Poehlein A."/>
            <person name="Kroger C."/>
            <person name="Voigt C.A."/>
            <person name="Piepenbring M."/>
            <person name="Bode H.B."/>
            <person name="Daniel R."/>
            <person name="Schafer W."/>
            <person name="Streit W.R."/>
        </authorList>
    </citation>
    <scope>NUCLEOTIDE SEQUENCE [LARGE SCALE GENOMIC DNA]</scope>
    <source>
        <strain evidence="2">T54</strain>
    </source>
</reference>
<dbReference type="RefSeq" id="WP_070249789.1">
    <property type="nucleotide sequence ID" value="NZ_LROM01000098.1"/>
</dbReference>
<dbReference type="OrthoDB" id="4854325at2"/>
<accession>A0A1E7WG37</accession>
<dbReference type="AlphaFoldDB" id="A0A1E7WG37"/>
<sequence>MPLPINDAIIAAVAKLINDSKSPTGHREPTHSEIDFYVGRAGLSHSDPAKQGAVGKAKRVRTILSQALSDNEAAGSKLIKALISKVRSCGGFRETSSNYVGREAIENLAAAFDVEGFALSADGTVGPKVLGALQGAEMTAALRAYAARAQRGA</sequence>
<evidence type="ECO:0000313" key="1">
    <source>
        <dbReference type="EMBL" id="OEZ97414.1"/>
    </source>
</evidence>
<gene>
    <name evidence="1" type="ORF">DUPY_36150</name>
</gene>
<proteinExistence type="predicted"/>
<dbReference type="Proteomes" id="UP000175989">
    <property type="component" value="Unassembled WGS sequence"/>
</dbReference>